<evidence type="ECO:0000313" key="2">
    <source>
        <dbReference type="EMBL" id="MTE12974.1"/>
    </source>
</evidence>
<dbReference type="EMBL" id="WMBB01000004">
    <property type="protein sequence ID" value="MTE12974.1"/>
    <property type="molecule type" value="Genomic_DNA"/>
</dbReference>
<accession>A0A6I3KXY3</accession>
<dbReference type="RefSeq" id="WP_154787467.1">
    <property type="nucleotide sequence ID" value="NZ_WMBB01000004.1"/>
</dbReference>
<protein>
    <submittedName>
        <fullName evidence="2">Uncharacterized protein</fullName>
    </submittedName>
</protein>
<evidence type="ECO:0000256" key="1">
    <source>
        <dbReference type="SAM" id="MobiDB-lite"/>
    </source>
</evidence>
<organism evidence="2 3">
    <name type="scientific">Nocardia aurantiaca</name>
    <dbReference type="NCBI Taxonomy" id="2675850"/>
    <lineage>
        <taxon>Bacteria</taxon>
        <taxon>Bacillati</taxon>
        <taxon>Actinomycetota</taxon>
        <taxon>Actinomycetes</taxon>
        <taxon>Mycobacteriales</taxon>
        <taxon>Nocardiaceae</taxon>
        <taxon>Nocardia</taxon>
    </lineage>
</organism>
<name>A0A6I3KXY3_9NOCA</name>
<keyword evidence="3" id="KW-1185">Reference proteome</keyword>
<dbReference type="Proteomes" id="UP000432464">
    <property type="component" value="Unassembled WGS sequence"/>
</dbReference>
<gene>
    <name evidence="2" type="ORF">GLP40_09325</name>
</gene>
<sequence length="50" mass="5488">MPPIAVTLMVIFGFIGCALVLRVLAADEATREPVRTPQQGFRAPRAMMDE</sequence>
<evidence type="ECO:0000313" key="3">
    <source>
        <dbReference type="Proteomes" id="UP000432464"/>
    </source>
</evidence>
<dbReference type="AlphaFoldDB" id="A0A6I3KXY3"/>
<feature type="region of interest" description="Disordered" evidence="1">
    <location>
        <begin position="31"/>
        <end position="50"/>
    </location>
</feature>
<comment type="caution">
    <text evidence="2">The sequence shown here is derived from an EMBL/GenBank/DDBJ whole genome shotgun (WGS) entry which is preliminary data.</text>
</comment>
<proteinExistence type="predicted"/>
<reference evidence="2 3" key="1">
    <citation type="submission" date="2019-11" db="EMBL/GenBank/DDBJ databases">
        <title>Nocardia sp. nov. CT2-14 isolated from soil.</title>
        <authorList>
            <person name="Kanchanasin P."/>
            <person name="Tanasupawat S."/>
            <person name="Yuki M."/>
            <person name="Kudo T."/>
        </authorList>
    </citation>
    <scope>NUCLEOTIDE SEQUENCE [LARGE SCALE GENOMIC DNA]</scope>
    <source>
        <strain evidence="2 3">CT2-14</strain>
    </source>
</reference>